<keyword evidence="4" id="KW-1185">Reference proteome</keyword>
<dbReference type="InterPro" id="IPR045670">
    <property type="entry name" value="DUF5916"/>
</dbReference>
<dbReference type="Pfam" id="PF19313">
    <property type="entry name" value="DUF5916"/>
    <property type="match status" value="1"/>
</dbReference>
<dbReference type="GO" id="GO:0016052">
    <property type="term" value="P:carbohydrate catabolic process"/>
    <property type="evidence" value="ECO:0007669"/>
    <property type="project" value="InterPro"/>
</dbReference>
<proteinExistence type="predicted"/>
<dbReference type="SUPFAM" id="SSF49344">
    <property type="entry name" value="CBD9-like"/>
    <property type="match status" value="1"/>
</dbReference>
<dbReference type="Pfam" id="PF06452">
    <property type="entry name" value="CBM9_1"/>
    <property type="match status" value="1"/>
</dbReference>
<dbReference type="InterPro" id="IPR010502">
    <property type="entry name" value="Carb-bd_dom_fam9"/>
</dbReference>
<evidence type="ECO:0000313" key="3">
    <source>
        <dbReference type="EMBL" id="MBT1696375.1"/>
    </source>
</evidence>
<sequence>MKNINILSAQMIFQFIFISSMHSARAQDIFPPAAMKPVVHARHTGSKITIDGLLNEDAWKTADSLGDFTQIEPLQGEPSKNKTTVRILYNNEYLYVGVWCRDSLGKKAVRAPNMARDFDWRAHDTFAIGIDGFNDQRNSASFVTNPYGAQKDYLSFDAILFDSDWNGLWKVRTSMNEEGWLAEFAIPWKTLRYPRLSAAADSSRWGINFLRLRRASNEISVWSPYPRSFSFNRMEYAGVVDQIIPSPPSTNIQINPYGLLSHHRRRNADQTEARESQYKIGGEIKWAINSNTVADLTVNTDFAQADADVQVNNVSRFSVLFPEKRQFFLENASLFGPGLVTDGDIGGDMQMLPFFSRSVGLSNQGRPLPITGGLRLVNRSVKQNYGLMAVRQGSIDSLHATNAAVGRYFRNFGKQNRIGAIATMKLDDKNNSANLVGGVDGFLRFDAAQSLNVMVLRSVNTNNNSHGMGGYAQYFYASNKITAWLTESIFTKGFNPALGFLSRTDVIGTTPGSVANIRGKHLPFKKYIRAYQPGIRTSWYHQASTSRLTEREIKITPFRIDMQDGAYYAFNISDIYQDLVSDFNPLGVLIAKGAYRYRRYSLAAGSDPSKKISYTARYDFGEYYNGSLQTLDASVSIIPTPHVSIKAGVNRNRFSEVGIESEKTDVALYTIQARFALNPRVQFTTFFQRNSLTKLDLYNLRFAWEYKPLAYIYLVFNSQETLTSDGAINTEQQGIFKISYLKQF</sequence>
<dbReference type="Gene3D" id="2.60.40.1190">
    <property type="match status" value="1"/>
</dbReference>
<gene>
    <name evidence="3" type="ORF">KK083_05780</name>
</gene>
<feature type="domain" description="DUF5916" evidence="2">
    <location>
        <begin position="251"/>
        <end position="337"/>
    </location>
</feature>
<dbReference type="GO" id="GO:0004553">
    <property type="term" value="F:hydrolase activity, hydrolyzing O-glycosyl compounds"/>
    <property type="evidence" value="ECO:0007669"/>
    <property type="project" value="InterPro"/>
</dbReference>
<accession>A0AAP2DHS8</accession>
<dbReference type="RefSeq" id="WP_254161645.1">
    <property type="nucleotide sequence ID" value="NZ_JAHESF010000004.1"/>
</dbReference>
<feature type="domain" description="Carbohydrate-binding" evidence="1">
    <location>
        <begin position="50"/>
        <end position="195"/>
    </location>
</feature>
<evidence type="ECO:0000313" key="4">
    <source>
        <dbReference type="Proteomes" id="UP001319200"/>
    </source>
</evidence>
<organism evidence="3 4">
    <name type="scientific">Chryseosolibacter histidini</name>
    <dbReference type="NCBI Taxonomy" id="2782349"/>
    <lineage>
        <taxon>Bacteria</taxon>
        <taxon>Pseudomonadati</taxon>
        <taxon>Bacteroidota</taxon>
        <taxon>Cytophagia</taxon>
        <taxon>Cytophagales</taxon>
        <taxon>Chryseotaleaceae</taxon>
        <taxon>Chryseosolibacter</taxon>
    </lineage>
</organism>
<protein>
    <submittedName>
        <fullName evidence="3">Carbohydrate binding family 9 domain-containing protein</fullName>
    </submittedName>
</protein>
<dbReference type="Proteomes" id="UP001319200">
    <property type="component" value="Unassembled WGS sequence"/>
</dbReference>
<dbReference type="AlphaFoldDB" id="A0AAP2DHS8"/>
<evidence type="ECO:0000259" key="2">
    <source>
        <dbReference type="Pfam" id="PF19313"/>
    </source>
</evidence>
<reference evidence="3 4" key="1">
    <citation type="submission" date="2021-05" db="EMBL/GenBank/DDBJ databases">
        <title>A Polyphasic approach of four new species of the genus Ohtaekwangia: Ohtaekwangia histidinii sp. nov., Ohtaekwangia cretensis sp. nov., Ohtaekwangia indiensis sp. nov., Ohtaekwangia reichenbachii sp. nov. from diverse environment.</title>
        <authorList>
            <person name="Octaviana S."/>
        </authorList>
    </citation>
    <scope>NUCLEOTIDE SEQUENCE [LARGE SCALE GENOMIC DNA]</scope>
    <source>
        <strain evidence="3 4">PWU4</strain>
    </source>
</reference>
<dbReference type="EMBL" id="JAHESF010000004">
    <property type="protein sequence ID" value="MBT1696375.1"/>
    <property type="molecule type" value="Genomic_DNA"/>
</dbReference>
<name>A0AAP2DHS8_9BACT</name>
<evidence type="ECO:0000259" key="1">
    <source>
        <dbReference type="Pfam" id="PF06452"/>
    </source>
</evidence>
<dbReference type="CDD" id="cd09618">
    <property type="entry name" value="CBM9_like_2"/>
    <property type="match status" value="1"/>
</dbReference>
<dbReference type="GO" id="GO:0030246">
    <property type="term" value="F:carbohydrate binding"/>
    <property type="evidence" value="ECO:0007669"/>
    <property type="project" value="InterPro"/>
</dbReference>
<comment type="caution">
    <text evidence="3">The sequence shown here is derived from an EMBL/GenBank/DDBJ whole genome shotgun (WGS) entry which is preliminary data.</text>
</comment>